<keyword evidence="5" id="KW-1185">Reference proteome</keyword>
<dbReference type="Pfam" id="PF18962">
    <property type="entry name" value="Por_Secre_tail"/>
    <property type="match status" value="1"/>
</dbReference>
<proteinExistence type="predicted"/>
<evidence type="ECO:0000313" key="4">
    <source>
        <dbReference type="EMBL" id="PZW37767.1"/>
    </source>
</evidence>
<evidence type="ECO:0000256" key="1">
    <source>
        <dbReference type="ARBA" id="ARBA00022729"/>
    </source>
</evidence>
<comment type="caution">
    <text evidence="4">The sequence shown here is derived from an EMBL/GenBank/DDBJ whole genome shotgun (WGS) entry which is preliminary data.</text>
</comment>
<evidence type="ECO:0000256" key="2">
    <source>
        <dbReference type="SAM" id="SignalP"/>
    </source>
</evidence>
<dbReference type="InterPro" id="IPR026444">
    <property type="entry name" value="Secre_tail"/>
</dbReference>
<evidence type="ECO:0000313" key="5">
    <source>
        <dbReference type="Proteomes" id="UP000249542"/>
    </source>
</evidence>
<dbReference type="EMBL" id="QKYV01000010">
    <property type="protein sequence ID" value="PZW37767.1"/>
    <property type="molecule type" value="Genomic_DNA"/>
</dbReference>
<dbReference type="Proteomes" id="UP000249542">
    <property type="component" value="Unassembled WGS sequence"/>
</dbReference>
<feature type="chain" id="PRO_5016018133" evidence="2">
    <location>
        <begin position="27"/>
        <end position="329"/>
    </location>
</feature>
<gene>
    <name evidence="4" type="ORF">LX95_02779</name>
</gene>
<feature type="domain" description="Secretion system C-terminal sorting" evidence="3">
    <location>
        <begin position="259"/>
        <end position="327"/>
    </location>
</feature>
<organism evidence="4 5">
    <name type="scientific">Mesonia algae</name>
    <dbReference type="NCBI Taxonomy" id="213248"/>
    <lineage>
        <taxon>Bacteria</taxon>
        <taxon>Pseudomonadati</taxon>
        <taxon>Bacteroidota</taxon>
        <taxon>Flavobacteriia</taxon>
        <taxon>Flavobacteriales</taxon>
        <taxon>Flavobacteriaceae</taxon>
        <taxon>Mesonia</taxon>
    </lineage>
</organism>
<feature type="signal peptide" evidence="2">
    <location>
        <begin position="1"/>
        <end position="26"/>
    </location>
</feature>
<name>A0A2W7HU87_9FLAO</name>
<dbReference type="RefSeq" id="WP_111542039.1">
    <property type="nucleotide sequence ID" value="NZ_QKYV01000010.1"/>
</dbReference>
<keyword evidence="1 2" id="KW-0732">Signal</keyword>
<sequence>MIVKNLLVFACFFHSIALLSQSYAPAASQTGTTAIASNSSVFIDWASNVEVERGFVNIADPSQEDQGSVYASYGDPSNAIGMVTNSAVSLGDGGEAILTFDTPIANGSGFDFAVFENSFSETFLELAFVEVSSDGVNYFRFPSHSETQTQTQVGGFGNLDATYLYNLAGKYAAFFGTPFDLDDLATNPLLDKNNITHVKLIDVVGSIDPIYATYDSQGNMINDPFPTPFYSSGFDLDGIGVINQQSLIVGEEEKHRISIYPNPANNFIKVESEVEINTVEIYSTLGKLVKTYENLSQYPTLDISNLPKGMYMLKVNSAKKNSLFKLIKQ</sequence>
<dbReference type="AlphaFoldDB" id="A0A2W7HU87"/>
<evidence type="ECO:0000259" key="3">
    <source>
        <dbReference type="Pfam" id="PF18962"/>
    </source>
</evidence>
<dbReference type="NCBIfam" id="TIGR04183">
    <property type="entry name" value="Por_Secre_tail"/>
    <property type="match status" value="1"/>
</dbReference>
<protein>
    <submittedName>
        <fullName evidence="4">Putative secreted protein (Por secretion system target)</fullName>
    </submittedName>
</protein>
<accession>A0A2W7HU87</accession>
<reference evidence="4 5" key="1">
    <citation type="submission" date="2018-06" db="EMBL/GenBank/DDBJ databases">
        <title>Genomic Encyclopedia of Archaeal and Bacterial Type Strains, Phase II (KMG-II): from individual species to whole genera.</title>
        <authorList>
            <person name="Goeker M."/>
        </authorList>
    </citation>
    <scope>NUCLEOTIDE SEQUENCE [LARGE SCALE GENOMIC DNA]</scope>
    <source>
        <strain evidence="4 5">DSM 15361</strain>
    </source>
</reference>